<dbReference type="Proteomes" id="UP000282454">
    <property type="component" value="Unassembled WGS sequence"/>
</dbReference>
<accession>A0A421BBE8</accession>
<feature type="region of interest" description="Disordered" evidence="1">
    <location>
        <begin position="1"/>
        <end position="35"/>
    </location>
</feature>
<protein>
    <submittedName>
        <fullName evidence="2">Uncharacterized protein</fullName>
    </submittedName>
</protein>
<comment type="caution">
    <text evidence="2">The sequence shown here is derived from an EMBL/GenBank/DDBJ whole genome shotgun (WGS) entry which is preliminary data.</text>
</comment>
<organism evidence="2 3">
    <name type="scientific">Actinokineospora cianjurensis</name>
    <dbReference type="NCBI Taxonomy" id="585224"/>
    <lineage>
        <taxon>Bacteria</taxon>
        <taxon>Bacillati</taxon>
        <taxon>Actinomycetota</taxon>
        <taxon>Actinomycetes</taxon>
        <taxon>Pseudonocardiales</taxon>
        <taxon>Pseudonocardiaceae</taxon>
        <taxon>Actinokineospora</taxon>
    </lineage>
</organism>
<dbReference type="AlphaFoldDB" id="A0A421BBE8"/>
<proteinExistence type="predicted"/>
<evidence type="ECO:0000256" key="1">
    <source>
        <dbReference type="SAM" id="MobiDB-lite"/>
    </source>
</evidence>
<name>A0A421BBE8_9PSEU</name>
<keyword evidence="3" id="KW-1185">Reference proteome</keyword>
<sequence length="246" mass="27417">MDGWQGCGQVPVFDRSSARSRRSKPIETQRRWPSPGLHDRWPNVPLYDVGPNVPSQTLAQRAPLRRWPQRARHRRWSSRAPLRRWPTTAPLRRWPTTAPRIRWCQAGSMGRTCFVWGDGTRSVAHRGRACSWAPALWFCPGVVGAPRKTSSPHRAKLETRAPANAEGEALTVDAAGEHESRNTLSPRSNPPQHPPIYSLPTSADNPGRASDRPVDNPPPTPHPTTDLSNSGNPLVCRPASTHPPRR</sequence>
<gene>
    <name evidence="2" type="ORF">CLV68_2218</name>
</gene>
<evidence type="ECO:0000313" key="2">
    <source>
        <dbReference type="EMBL" id="RLK61677.1"/>
    </source>
</evidence>
<feature type="region of interest" description="Disordered" evidence="1">
    <location>
        <begin position="147"/>
        <end position="246"/>
    </location>
</feature>
<dbReference type="EMBL" id="RCDD01000001">
    <property type="protein sequence ID" value="RLK61677.1"/>
    <property type="molecule type" value="Genomic_DNA"/>
</dbReference>
<reference evidence="2 3" key="1">
    <citation type="submission" date="2018-10" db="EMBL/GenBank/DDBJ databases">
        <title>Genomic Encyclopedia of Archaeal and Bacterial Type Strains, Phase II (KMG-II): from individual species to whole genera.</title>
        <authorList>
            <person name="Goeker M."/>
        </authorList>
    </citation>
    <scope>NUCLEOTIDE SEQUENCE [LARGE SCALE GENOMIC DNA]</scope>
    <source>
        <strain evidence="2 3">DSM 45657</strain>
    </source>
</reference>
<evidence type="ECO:0000313" key="3">
    <source>
        <dbReference type="Proteomes" id="UP000282454"/>
    </source>
</evidence>